<dbReference type="Pfam" id="PF05036">
    <property type="entry name" value="SPOR"/>
    <property type="match status" value="1"/>
</dbReference>
<feature type="compositionally biased region" description="Acidic residues" evidence="1">
    <location>
        <begin position="87"/>
        <end position="97"/>
    </location>
</feature>
<keyword evidence="2" id="KW-0812">Transmembrane</keyword>
<evidence type="ECO:0000259" key="3">
    <source>
        <dbReference type="PROSITE" id="PS51724"/>
    </source>
</evidence>
<dbReference type="GO" id="GO:0030428">
    <property type="term" value="C:cell septum"/>
    <property type="evidence" value="ECO:0007669"/>
    <property type="project" value="TreeGrafter"/>
</dbReference>
<feature type="domain" description="SPOR" evidence="3">
    <location>
        <begin position="197"/>
        <end position="275"/>
    </location>
</feature>
<dbReference type="InterPro" id="IPR052521">
    <property type="entry name" value="Cell_div_SPOR-domain"/>
</dbReference>
<keyword evidence="5" id="KW-1185">Reference proteome</keyword>
<proteinExistence type="predicted"/>
<keyword evidence="2" id="KW-1133">Transmembrane helix</keyword>
<dbReference type="RefSeq" id="WP_123656665.1">
    <property type="nucleotide sequence ID" value="NZ_AYKG01000001.1"/>
</dbReference>
<dbReference type="InterPro" id="IPR007730">
    <property type="entry name" value="SPOR-like_dom"/>
</dbReference>
<dbReference type="SUPFAM" id="SSF110997">
    <property type="entry name" value="Sporulation related repeat"/>
    <property type="match status" value="1"/>
</dbReference>
<feature type="compositionally biased region" description="Acidic residues" evidence="1">
    <location>
        <begin position="62"/>
        <end position="71"/>
    </location>
</feature>
<reference evidence="4 5" key="1">
    <citation type="submission" date="2013-10" db="EMBL/GenBank/DDBJ databases">
        <title>Salinisphaera japonica YTM-1 Genome Sequencing.</title>
        <authorList>
            <person name="Lai Q."/>
            <person name="Li C."/>
            <person name="Shao Z."/>
        </authorList>
    </citation>
    <scope>NUCLEOTIDE SEQUENCE [LARGE SCALE GENOMIC DNA]</scope>
    <source>
        <strain evidence="4 5">YTM-1</strain>
    </source>
</reference>
<evidence type="ECO:0000256" key="2">
    <source>
        <dbReference type="SAM" id="Phobius"/>
    </source>
</evidence>
<comment type="caution">
    <text evidence="4">The sequence shown here is derived from an EMBL/GenBank/DDBJ whole genome shotgun (WGS) entry which is preliminary data.</text>
</comment>
<dbReference type="AlphaFoldDB" id="A0A423Q2L7"/>
<dbReference type="OrthoDB" id="7069135at2"/>
<protein>
    <recommendedName>
        <fullName evidence="3">SPOR domain-containing protein</fullName>
    </recommendedName>
</protein>
<gene>
    <name evidence="4" type="ORF">SAJA_00360</name>
</gene>
<dbReference type="PROSITE" id="PS51724">
    <property type="entry name" value="SPOR"/>
    <property type="match status" value="1"/>
</dbReference>
<feature type="compositionally biased region" description="Polar residues" evidence="1">
    <location>
        <begin position="167"/>
        <end position="182"/>
    </location>
</feature>
<dbReference type="InterPro" id="IPR036680">
    <property type="entry name" value="SPOR-like_sf"/>
</dbReference>
<feature type="compositionally biased region" description="Polar residues" evidence="1">
    <location>
        <begin position="51"/>
        <end position="61"/>
    </location>
</feature>
<dbReference type="EMBL" id="AYKG01000001">
    <property type="protein sequence ID" value="ROO32906.1"/>
    <property type="molecule type" value="Genomic_DNA"/>
</dbReference>
<dbReference type="PANTHER" id="PTHR38687">
    <property type="entry name" value="CELL DIVISION PROTEIN DEDD-RELATED"/>
    <property type="match status" value="1"/>
</dbReference>
<dbReference type="PANTHER" id="PTHR38687:SF1">
    <property type="entry name" value="CELL DIVISION PROTEIN DEDD"/>
    <property type="match status" value="1"/>
</dbReference>
<evidence type="ECO:0000313" key="4">
    <source>
        <dbReference type="EMBL" id="ROO32906.1"/>
    </source>
</evidence>
<feature type="region of interest" description="Disordered" evidence="1">
    <location>
        <begin position="34"/>
        <end position="199"/>
    </location>
</feature>
<evidence type="ECO:0000256" key="1">
    <source>
        <dbReference type="SAM" id="MobiDB-lite"/>
    </source>
</evidence>
<keyword evidence="2" id="KW-0472">Membrane</keyword>
<dbReference type="InParanoid" id="A0A423Q2L7"/>
<dbReference type="Gene3D" id="3.30.70.1070">
    <property type="entry name" value="Sporulation related repeat"/>
    <property type="match status" value="1"/>
</dbReference>
<name>A0A423Q2L7_9GAMM</name>
<feature type="compositionally biased region" description="Basic and acidic residues" evidence="1">
    <location>
        <begin position="140"/>
        <end position="150"/>
    </location>
</feature>
<dbReference type="GO" id="GO:0032153">
    <property type="term" value="C:cell division site"/>
    <property type="evidence" value="ECO:0007669"/>
    <property type="project" value="TreeGrafter"/>
</dbReference>
<dbReference type="GO" id="GO:0042834">
    <property type="term" value="F:peptidoglycan binding"/>
    <property type="evidence" value="ECO:0007669"/>
    <property type="project" value="InterPro"/>
</dbReference>
<organism evidence="4 5">
    <name type="scientific">Salinisphaera japonica YTM-1</name>
    <dbReference type="NCBI Taxonomy" id="1209778"/>
    <lineage>
        <taxon>Bacteria</taxon>
        <taxon>Pseudomonadati</taxon>
        <taxon>Pseudomonadota</taxon>
        <taxon>Gammaproteobacteria</taxon>
        <taxon>Salinisphaerales</taxon>
        <taxon>Salinisphaeraceae</taxon>
        <taxon>Salinisphaera</taxon>
    </lineage>
</organism>
<accession>A0A423Q2L7</accession>
<sequence>MNDVMKKRLIGVVIIIAIGVLVPVLLSQCMGGNNEADKSGDMRVYTVDPDGQTQSESQGDNQGEDETDANDTPDMPEAVSPQRDDSADTDQADDESFETPPVAGRQNDADNEASDDAGNAPADDEAPRASQSQRTSEPQQSREPEPEREPTPAPEPEPAPQRSSQSGSDYGASTQGRASQRDTTSSSNTSSSSAGQRNSISGWVVQVGSFSKQSNAADLARSLGGRFSASYTPATINGRTLYRVNIGPFSNEGQARDAADKLSQQGRNGLVRNLP</sequence>
<evidence type="ECO:0000313" key="5">
    <source>
        <dbReference type="Proteomes" id="UP000285310"/>
    </source>
</evidence>
<feature type="transmembrane region" description="Helical" evidence="2">
    <location>
        <begin position="9"/>
        <end position="26"/>
    </location>
</feature>
<dbReference type="GO" id="GO:0032506">
    <property type="term" value="P:cytokinetic process"/>
    <property type="evidence" value="ECO:0007669"/>
    <property type="project" value="TreeGrafter"/>
</dbReference>
<feature type="region of interest" description="Disordered" evidence="1">
    <location>
        <begin position="249"/>
        <end position="275"/>
    </location>
</feature>
<dbReference type="Proteomes" id="UP000285310">
    <property type="component" value="Unassembled WGS sequence"/>
</dbReference>
<feature type="compositionally biased region" description="Low complexity" evidence="1">
    <location>
        <begin position="183"/>
        <end position="193"/>
    </location>
</feature>